<dbReference type="InterPro" id="IPR007813">
    <property type="entry name" value="PilN"/>
</dbReference>
<protein>
    <recommendedName>
        <fullName evidence="5">MSHA biogenesis protein MshI</fullName>
    </recommendedName>
</protein>
<feature type="transmembrane region" description="Helical" evidence="2">
    <location>
        <begin position="24"/>
        <end position="44"/>
    </location>
</feature>
<accession>A0A7W7Y3A4</accession>
<dbReference type="RefSeq" id="WP_183729653.1">
    <property type="nucleotide sequence ID" value="NZ_JACHID010000002.1"/>
</dbReference>
<dbReference type="Pfam" id="PF05137">
    <property type="entry name" value="PilN"/>
    <property type="match status" value="1"/>
</dbReference>
<evidence type="ECO:0000256" key="2">
    <source>
        <dbReference type="SAM" id="Phobius"/>
    </source>
</evidence>
<dbReference type="Proteomes" id="UP000528322">
    <property type="component" value="Unassembled WGS sequence"/>
</dbReference>
<keyword evidence="2" id="KW-0812">Transmembrane</keyword>
<comment type="caution">
    <text evidence="3">The sequence shown here is derived from an EMBL/GenBank/DDBJ whole genome shotgun (WGS) entry which is preliminary data.</text>
</comment>
<name>A0A7W7Y3A4_9BACT</name>
<dbReference type="EMBL" id="JACHID010000002">
    <property type="protein sequence ID" value="MBB5021268.1"/>
    <property type="molecule type" value="Genomic_DNA"/>
</dbReference>
<evidence type="ECO:0000313" key="3">
    <source>
        <dbReference type="EMBL" id="MBB5021268.1"/>
    </source>
</evidence>
<evidence type="ECO:0000313" key="4">
    <source>
        <dbReference type="Proteomes" id="UP000528322"/>
    </source>
</evidence>
<keyword evidence="2" id="KW-1133">Transmembrane helix</keyword>
<evidence type="ECO:0000256" key="1">
    <source>
        <dbReference type="SAM" id="Coils"/>
    </source>
</evidence>
<reference evidence="3 4" key="1">
    <citation type="submission" date="2020-08" db="EMBL/GenBank/DDBJ databases">
        <title>Genomic Encyclopedia of Type Strains, Phase IV (KMG-IV): sequencing the most valuable type-strain genomes for metagenomic binning, comparative biology and taxonomic classification.</title>
        <authorList>
            <person name="Goeker M."/>
        </authorList>
    </citation>
    <scope>NUCLEOTIDE SEQUENCE [LARGE SCALE GENOMIC DNA]</scope>
    <source>
        <strain evidence="3 4">DSM 22071</strain>
    </source>
</reference>
<evidence type="ECO:0008006" key="5">
    <source>
        <dbReference type="Google" id="ProtNLM"/>
    </source>
</evidence>
<proteinExistence type="predicted"/>
<organism evidence="3 4">
    <name type="scientific">Desulfurispira natronophila</name>
    <dbReference type="NCBI Taxonomy" id="682562"/>
    <lineage>
        <taxon>Bacteria</taxon>
        <taxon>Pseudomonadati</taxon>
        <taxon>Chrysiogenota</taxon>
        <taxon>Chrysiogenia</taxon>
        <taxon>Chrysiogenales</taxon>
        <taxon>Chrysiogenaceae</taxon>
        <taxon>Desulfurispira</taxon>
    </lineage>
</organism>
<keyword evidence="1" id="KW-0175">Coiled coil</keyword>
<keyword evidence="4" id="KW-1185">Reference proteome</keyword>
<dbReference type="AlphaFoldDB" id="A0A7W7Y3A4"/>
<sequence>MQQQINFYQEQFREKPITLPTRRLAVIIAVVLTFFAMLSAWQIFSLSRVNSTLAQWQERHHEAQQQVETYTQLYPKPQLDASLDGRIEQTRSQLGQQQQLLGLLQGEGSRYNLSGFSAHLVALARQTVDGAWLTNILLYDGGQNIALMGTANSASQVPVLLNALSREEPYQGQRFGNFAMARQQQDHSGVAHFSVGTARPTQLTIETEGRSPLERYMQQRTVQ</sequence>
<gene>
    <name evidence="3" type="ORF">HNR37_000574</name>
</gene>
<keyword evidence="2" id="KW-0472">Membrane</keyword>
<feature type="coiled-coil region" evidence="1">
    <location>
        <begin position="46"/>
        <end position="73"/>
    </location>
</feature>